<organism evidence="7 8">
    <name type="scientific">Empedobacter stercoris</name>
    <dbReference type="NCBI Taxonomy" id="1628248"/>
    <lineage>
        <taxon>Bacteria</taxon>
        <taxon>Pseudomonadati</taxon>
        <taxon>Bacteroidota</taxon>
        <taxon>Flavobacteriia</taxon>
        <taxon>Flavobacteriales</taxon>
        <taxon>Weeksellaceae</taxon>
        <taxon>Empedobacter</taxon>
    </lineage>
</organism>
<keyword evidence="4 5" id="KW-0472">Membrane</keyword>
<keyword evidence="8" id="KW-1185">Reference proteome</keyword>
<feature type="transmembrane region" description="Helical" evidence="5">
    <location>
        <begin position="53"/>
        <end position="74"/>
    </location>
</feature>
<evidence type="ECO:0000256" key="1">
    <source>
        <dbReference type="ARBA" id="ARBA00004141"/>
    </source>
</evidence>
<proteinExistence type="predicted"/>
<evidence type="ECO:0000256" key="4">
    <source>
        <dbReference type="ARBA" id="ARBA00023136"/>
    </source>
</evidence>
<dbReference type="InterPro" id="IPR009908">
    <property type="entry name" value="Methylamine_util_MauE"/>
</dbReference>
<evidence type="ECO:0000259" key="6">
    <source>
        <dbReference type="Pfam" id="PF07291"/>
    </source>
</evidence>
<keyword evidence="3 5" id="KW-1133">Transmembrane helix</keyword>
<keyword evidence="2 5" id="KW-0812">Transmembrane</keyword>
<evidence type="ECO:0000313" key="7">
    <source>
        <dbReference type="EMBL" id="NOJ74592.1"/>
    </source>
</evidence>
<feature type="domain" description="Methylamine utilisation protein MauE" evidence="6">
    <location>
        <begin position="1"/>
        <end position="136"/>
    </location>
</feature>
<gene>
    <name evidence="7" type="ORF">HMH06_01805</name>
</gene>
<evidence type="ECO:0000256" key="2">
    <source>
        <dbReference type="ARBA" id="ARBA00022692"/>
    </source>
</evidence>
<reference evidence="7 8" key="1">
    <citation type="submission" date="2020-05" db="EMBL/GenBank/DDBJ databases">
        <title>Tigecycline resistant gene in Empedobacter stercoris.</title>
        <authorList>
            <person name="Chen Y."/>
            <person name="Cheng Y."/>
            <person name="Zhou K."/>
        </authorList>
    </citation>
    <scope>NUCLEOTIDE SEQUENCE [LARGE SCALE GENOMIC DNA]</scope>
    <source>
        <strain evidence="7 8">ES202</strain>
    </source>
</reference>
<evidence type="ECO:0000313" key="8">
    <source>
        <dbReference type="Proteomes" id="UP000580344"/>
    </source>
</evidence>
<sequence>MKYLVQFARIIVGVIFIISGFVKNVDPIGLSFKLEEYFSPTVLNIPFLESLSLPLATFFSIFEIVLGVLLLLGIWKRFTTISLLLTIIFFTFLTFYSAYFNKVTDCGCFGDALKLEPWTSFYKDVVLLVLIIILVVGQQYIKPLFVEKANYAINFMTILASAIIAYIGINHLPIIDFRAYAVGKDLIEGMKSPQELGLKPTTYKTIYTMKNSVDGKVVEIDDAQYIADDKWYKHGTPWVIEADKTRTIVEKKGYEPPIHDFSFDCNGIDKTSEILNAPKVIVFVVPFVEKVNEKQIEKLNILGKEASKYKGYRVVTVSNNPIKGLELENCFMDQTTMKTIIRSNPGVMILEKGTVKAKYHDNDFPSLNQLEDLF</sequence>
<protein>
    <submittedName>
        <fullName evidence="7">DoxX family membrane protein</fullName>
    </submittedName>
</protein>
<accession>A0ABX1WIY6</accession>
<dbReference type="Pfam" id="PF07291">
    <property type="entry name" value="MauE"/>
    <property type="match status" value="1"/>
</dbReference>
<comment type="caution">
    <text evidence="7">The sequence shown here is derived from an EMBL/GenBank/DDBJ whole genome shotgun (WGS) entry which is preliminary data.</text>
</comment>
<name>A0ABX1WIY6_9FLAO</name>
<feature type="transmembrane region" description="Helical" evidence="5">
    <location>
        <begin position="81"/>
        <end position="100"/>
    </location>
</feature>
<dbReference type="RefSeq" id="WP_171621913.1">
    <property type="nucleotide sequence ID" value="NZ_JABFOQ010000002.1"/>
</dbReference>
<dbReference type="NCBIfam" id="NF045576">
    <property type="entry name" value="BT_3928_fam"/>
    <property type="match status" value="1"/>
</dbReference>
<evidence type="ECO:0000256" key="3">
    <source>
        <dbReference type="ARBA" id="ARBA00022989"/>
    </source>
</evidence>
<comment type="subcellular location">
    <subcellularLocation>
        <location evidence="1">Membrane</location>
        <topology evidence="1">Multi-pass membrane protein</topology>
    </subcellularLocation>
</comment>
<dbReference type="EMBL" id="JABFOQ010000002">
    <property type="protein sequence ID" value="NOJ74592.1"/>
    <property type="molecule type" value="Genomic_DNA"/>
</dbReference>
<feature type="transmembrane region" description="Helical" evidence="5">
    <location>
        <begin position="7"/>
        <end position="25"/>
    </location>
</feature>
<evidence type="ECO:0000256" key="5">
    <source>
        <dbReference type="SAM" id="Phobius"/>
    </source>
</evidence>
<dbReference type="Proteomes" id="UP000580344">
    <property type="component" value="Unassembled WGS sequence"/>
</dbReference>
<feature type="transmembrane region" description="Helical" evidence="5">
    <location>
        <begin position="149"/>
        <end position="169"/>
    </location>
</feature>
<feature type="transmembrane region" description="Helical" evidence="5">
    <location>
        <begin position="120"/>
        <end position="137"/>
    </location>
</feature>